<dbReference type="Pfam" id="PF03217">
    <property type="entry name" value="SlpA"/>
    <property type="match status" value="1"/>
</dbReference>
<evidence type="ECO:0000256" key="1">
    <source>
        <dbReference type="SAM" id="SignalP"/>
    </source>
</evidence>
<proteinExistence type="predicted"/>
<dbReference type="EMBL" id="CP015496">
    <property type="protein sequence ID" value="AUI74038.1"/>
    <property type="molecule type" value="Genomic_DNA"/>
</dbReference>
<dbReference type="RefSeq" id="WP_012212061.1">
    <property type="nucleotide sequence ID" value="NZ_CP015496.1"/>
</dbReference>
<feature type="domain" description="S-layer protein C-terminal" evidence="2">
    <location>
        <begin position="130"/>
        <end position="187"/>
    </location>
</feature>
<dbReference type="Proteomes" id="UP000234562">
    <property type="component" value="Chromosome"/>
</dbReference>
<keyword evidence="1" id="KW-0732">Signal</keyword>
<accession>A0AAU8XTA5</accession>
<gene>
    <name evidence="3" type="ORF">Lh8105_03965</name>
</gene>
<evidence type="ECO:0000313" key="4">
    <source>
        <dbReference type="Proteomes" id="UP000234562"/>
    </source>
</evidence>
<sequence>MKLKRIALSIVAGAALMVPAALTGQSQNNSSIVQASTLKNKITFVKSYSQPMLYNKNGKSIANKNNINFNKPIRFYGQPTIIQGPKVNAFINLNGMPQSIIKGNTYADLGDGGYVDMKAVGSYNWNNNEIGLIKNAYVYNSKGQLLSTYRGRKAYLTKGSKIKYVGKSWVTYPDSYFNLGSGIYVKSNNVNTMNGKGVLKLNTNTAIYNKKSQRISFNGQRVLPKYSIVNYAGKRRAKTKSDDYYYTNLSGSKSYAVKNYKIKGQDYYYIGKGAYIKAINVGRINGNPVFRDGGATTIVPQMDLFIYNSKLKKTKQSVKKGQKIRALDPVILGSGDIAQLFYRIKGTSNYVSWGDYSEYGFEDDAYVGNFNFRVRLNPIKTIETAATRAAEESD</sequence>
<feature type="signal peptide" evidence="1">
    <location>
        <begin position="1"/>
        <end position="23"/>
    </location>
</feature>
<protein>
    <recommendedName>
        <fullName evidence="2">S-layer protein C-terminal domain-containing protein</fullName>
    </recommendedName>
</protein>
<reference evidence="4" key="1">
    <citation type="submission" date="2016-05" db="EMBL/GenBank/DDBJ databases">
        <title>Genome sequence of Lactobacillus helveticus FAM8105.</title>
        <authorList>
            <person name="Ahrens C."/>
            <person name="Schmid M."/>
        </authorList>
    </citation>
    <scope>NUCLEOTIDE SEQUENCE [LARGE SCALE GENOMIC DNA]</scope>
    <source>
        <strain evidence="4">FAM8105</strain>
    </source>
</reference>
<evidence type="ECO:0000259" key="2">
    <source>
        <dbReference type="Pfam" id="PF03217"/>
    </source>
</evidence>
<organism evidence="3 4">
    <name type="scientific">Lactobacillus helveticus</name>
    <name type="common">Lactobacillus suntoryeus</name>
    <dbReference type="NCBI Taxonomy" id="1587"/>
    <lineage>
        <taxon>Bacteria</taxon>
        <taxon>Bacillati</taxon>
        <taxon>Bacillota</taxon>
        <taxon>Bacilli</taxon>
        <taxon>Lactobacillales</taxon>
        <taxon>Lactobacillaceae</taxon>
        <taxon>Lactobacillus</taxon>
    </lineage>
</organism>
<name>A0AAU8XTA5_LACHE</name>
<dbReference type="AlphaFoldDB" id="A0AAU8XTA5"/>
<dbReference type="InterPro" id="IPR024968">
    <property type="entry name" value="SlpA_C_lactobacillus"/>
</dbReference>
<evidence type="ECO:0000313" key="3">
    <source>
        <dbReference type="EMBL" id="AUI74038.1"/>
    </source>
</evidence>
<feature type="chain" id="PRO_5043414865" description="S-layer protein C-terminal domain-containing protein" evidence="1">
    <location>
        <begin position="24"/>
        <end position="394"/>
    </location>
</feature>